<dbReference type="RefSeq" id="WP_170121258.1">
    <property type="nucleotide sequence ID" value="NZ_PVTG01000004.1"/>
</dbReference>
<name>A0A2T0TWP5_9ACTN</name>
<dbReference type="AlphaFoldDB" id="A0A2T0TWP5"/>
<comment type="caution">
    <text evidence="1">The sequence shown here is derived from an EMBL/GenBank/DDBJ whole genome shotgun (WGS) entry which is preliminary data.</text>
</comment>
<sequence length="68" mass="7233">MQEIEDDAPPVGGLLDLLVTEQPELRRLPVALLSREQKAAELAHVAALKARLAAYEAELVLGLADAGC</sequence>
<reference evidence="1 2" key="1">
    <citation type="submission" date="2018-03" db="EMBL/GenBank/DDBJ databases">
        <title>Genomic Encyclopedia of Archaeal and Bacterial Type Strains, Phase II (KMG-II): from individual species to whole genera.</title>
        <authorList>
            <person name="Goeker M."/>
        </authorList>
    </citation>
    <scope>NUCLEOTIDE SEQUENCE [LARGE SCALE GENOMIC DNA]</scope>
    <source>
        <strain evidence="1 2">DSM 45416</strain>
    </source>
</reference>
<evidence type="ECO:0000313" key="1">
    <source>
        <dbReference type="EMBL" id="PRY50087.1"/>
    </source>
</evidence>
<protein>
    <submittedName>
        <fullName evidence="1">Uncharacterized protein</fullName>
    </submittedName>
</protein>
<evidence type="ECO:0000313" key="2">
    <source>
        <dbReference type="Proteomes" id="UP000239210"/>
    </source>
</evidence>
<dbReference type="Proteomes" id="UP000239210">
    <property type="component" value="Unassembled WGS sequence"/>
</dbReference>
<proteinExistence type="predicted"/>
<accession>A0A2T0TWP5</accession>
<dbReference type="EMBL" id="PVTG01000004">
    <property type="protein sequence ID" value="PRY50087.1"/>
    <property type="molecule type" value="Genomic_DNA"/>
</dbReference>
<organism evidence="1 2">
    <name type="scientific">Geodermatophilus tzadiensis</name>
    <dbReference type="NCBI Taxonomy" id="1137988"/>
    <lineage>
        <taxon>Bacteria</taxon>
        <taxon>Bacillati</taxon>
        <taxon>Actinomycetota</taxon>
        <taxon>Actinomycetes</taxon>
        <taxon>Geodermatophilales</taxon>
        <taxon>Geodermatophilaceae</taxon>
        <taxon>Geodermatophilus</taxon>
    </lineage>
</organism>
<gene>
    <name evidence="1" type="ORF">LY71_104123</name>
</gene>
<keyword evidence="2" id="KW-1185">Reference proteome</keyword>